<dbReference type="InterPro" id="IPR050266">
    <property type="entry name" value="AB_hydrolase_sf"/>
</dbReference>
<keyword evidence="3" id="KW-1185">Reference proteome</keyword>
<reference evidence="3" key="1">
    <citation type="journal article" date="2019" name="Int. J. Syst. Evol. Microbiol.">
        <title>The Global Catalogue of Microorganisms (GCM) 10K type strain sequencing project: providing services to taxonomists for standard genome sequencing and annotation.</title>
        <authorList>
            <consortium name="The Broad Institute Genomics Platform"/>
            <consortium name="The Broad Institute Genome Sequencing Center for Infectious Disease"/>
            <person name="Wu L."/>
            <person name="Ma J."/>
        </authorList>
    </citation>
    <scope>NUCLEOTIDE SEQUENCE [LARGE SCALE GENOMIC DNA]</scope>
    <source>
        <strain evidence="3">JCM 18424</strain>
    </source>
</reference>
<evidence type="ECO:0000313" key="3">
    <source>
        <dbReference type="Proteomes" id="UP001500631"/>
    </source>
</evidence>
<dbReference type="SUPFAM" id="SSF53474">
    <property type="entry name" value="alpha/beta-Hydrolases"/>
    <property type="match status" value="1"/>
</dbReference>
<dbReference type="Gene3D" id="3.40.50.1820">
    <property type="entry name" value="alpha/beta hydrolase"/>
    <property type="match status" value="1"/>
</dbReference>
<dbReference type="Proteomes" id="UP001500631">
    <property type="component" value="Unassembled WGS sequence"/>
</dbReference>
<dbReference type="PANTHER" id="PTHR43798:SF33">
    <property type="entry name" value="HYDROLASE, PUTATIVE (AFU_ORTHOLOGUE AFUA_2G14860)-RELATED"/>
    <property type="match status" value="1"/>
</dbReference>
<evidence type="ECO:0000313" key="2">
    <source>
        <dbReference type="EMBL" id="GAA5099320.1"/>
    </source>
</evidence>
<gene>
    <name evidence="2" type="ORF">GCM10023338_12650</name>
</gene>
<organism evidence="2 3">
    <name type="scientific">Wohlfahrtiimonas larvae</name>
    <dbReference type="NCBI Taxonomy" id="1157986"/>
    <lineage>
        <taxon>Bacteria</taxon>
        <taxon>Pseudomonadati</taxon>
        <taxon>Pseudomonadota</taxon>
        <taxon>Gammaproteobacteria</taxon>
        <taxon>Cardiobacteriales</taxon>
        <taxon>Ignatzschineriaceae</taxon>
        <taxon>Wohlfahrtiimonas</taxon>
    </lineage>
</organism>
<dbReference type="InterPro" id="IPR029058">
    <property type="entry name" value="AB_hydrolase_fold"/>
</dbReference>
<sequence length="257" mass="28745">MKTIIFMHGILGDEGTWQPAFQYLPVDINAISYSMLGFGEHGKNIPEEQFNTNIHAHELIQFCQSLNQEKISVVAWSYSCHIVLLAALQAPQLFETIYLYDCIVPSYGLENDEALLKIFSKDLNKMMSPVIKAIRTQDNENIINAFVLACSEQNLALSDQSSNIQAIKKANAHTVARLLTQAEPAPVTPKMLEKLAVPCGIYWGENSRTIFQLTSQTLYKNLPESICLNNSGPIPNANHLLPETSPNQLIQHVLNHQ</sequence>
<feature type="domain" description="AB hydrolase-1" evidence="1">
    <location>
        <begin position="3"/>
        <end position="155"/>
    </location>
</feature>
<accession>A0ABP9MTS5</accession>
<evidence type="ECO:0000259" key="1">
    <source>
        <dbReference type="Pfam" id="PF00561"/>
    </source>
</evidence>
<proteinExistence type="predicted"/>
<name>A0ABP9MTS5_9GAMM</name>
<dbReference type="Pfam" id="PF00561">
    <property type="entry name" value="Abhydrolase_1"/>
    <property type="match status" value="1"/>
</dbReference>
<dbReference type="RefSeq" id="WP_077925352.1">
    <property type="nucleotide sequence ID" value="NZ_BAABKE010000004.1"/>
</dbReference>
<dbReference type="InterPro" id="IPR000073">
    <property type="entry name" value="AB_hydrolase_1"/>
</dbReference>
<dbReference type="PANTHER" id="PTHR43798">
    <property type="entry name" value="MONOACYLGLYCEROL LIPASE"/>
    <property type="match status" value="1"/>
</dbReference>
<comment type="caution">
    <text evidence="2">The sequence shown here is derived from an EMBL/GenBank/DDBJ whole genome shotgun (WGS) entry which is preliminary data.</text>
</comment>
<dbReference type="EMBL" id="BAABKE010000004">
    <property type="protein sequence ID" value="GAA5099320.1"/>
    <property type="molecule type" value="Genomic_DNA"/>
</dbReference>
<protein>
    <recommendedName>
        <fullName evidence="1">AB hydrolase-1 domain-containing protein</fullName>
    </recommendedName>
</protein>